<proteinExistence type="inferred from homology"/>
<dbReference type="eggNOG" id="COG4118">
    <property type="taxonomic scope" value="Bacteria"/>
</dbReference>
<accession>H6RKB6</accession>
<gene>
    <name evidence="3" type="ordered locus">BLASA_0141</name>
</gene>
<feature type="region of interest" description="Disordered" evidence="2">
    <location>
        <begin position="64"/>
        <end position="89"/>
    </location>
</feature>
<dbReference type="PANTHER" id="PTHR35377">
    <property type="entry name" value="ANTITOXIN VAPB49-RELATED-RELATED"/>
    <property type="match status" value="1"/>
</dbReference>
<evidence type="ECO:0000313" key="3">
    <source>
        <dbReference type="EMBL" id="CCG01139.1"/>
    </source>
</evidence>
<dbReference type="Proteomes" id="UP000007517">
    <property type="component" value="Chromosome"/>
</dbReference>
<dbReference type="SUPFAM" id="SSF143120">
    <property type="entry name" value="YefM-like"/>
    <property type="match status" value="1"/>
</dbReference>
<dbReference type="EMBL" id="FO117623">
    <property type="protein sequence ID" value="CCG01139.1"/>
    <property type="molecule type" value="Genomic_DNA"/>
</dbReference>
<reference evidence="4" key="2">
    <citation type="submission" date="2012-02" db="EMBL/GenBank/DDBJ databases">
        <title>Complete genome sequence of Blastococcus saxobsidens strain DD2.</title>
        <authorList>
            <person name="Genoscope."/>
        </authorList>
    </citation>
    <scope>NUCLEOTIDE SEQUENCE [LARGE SCALE GENOMIC DNA]</scope>
    <source>
        <strain evidence="4">DD2</strain>
    </source>
</reference>
<sequence length="89" mass="9864">MLRVGVRELRQNVSKYLARVKAGESVEITERGTLIALLTPPRPADSARDRLVAEGKLLPARGPLRLPEPMHVEGPSTGEVLDDLRADRW</sequence>
<protein>
    <submittedName>
        <fullName evidence="3">Prevent-host-death protein, antitoxin of TAS system</fullName>
    </submittedName>
</protein>
<dbReference type="RefSeq" id="WP_014374056.1">
    <property type="nucleotide sequence ID" value="NC_016943.1"/>
</dbReference>
<dbReference type="Gene3D" id="3.40.1620.10">
    <property type="entry name" value="YefM-like domain"/>
    <property type="match status" value="1"/>
</dbReference>
<dbReference type="AlphaFoldDB" id="H6RKB6"/>
<dbReference type="InterPro" id="IPR036165">
    <property type="entry name" value="YefM-like_sf"/>
</dbReference>
<dbReference type="OrthoDB" id="557859at2"/>
<evidence type="ECO:0000256" key="2">
    <source>
        <dbReference type="SAM" id="MobiDB-lite"/>
    </source>
</evidence>
<dbReference type="PANTHER" id="PTHR35377:SF5">
    <property type="entry name" value="ANTITOXIN VAPB46"/>
    <property type="match status" value="1"/>
</dbReference>
<dbReference type="STRING" id="1146883.BLASA_0141"/>
<dbReference type="GO" id="GO:0097351">
    <property type="term" value="F:toxin sequestering activity"/>
    <property type="evidence" value="ECO:0007669"/>
    <property type="project" value="TreeGrafter"/>
</dbReference>
<dbReference type="NCBIfam" id="TIGR01552">
    <property type="entry name" value="phd_fam"/>
    <property type="match status" value="1"/>
</dbReference>
<organism evidence="3 4">
    <name type="scientific">Blastococcus saxobsidens (strain DD2)</name>
    <dbReference type="NCBI Taxonomy" id="1146883"/>
    <lineage>
        <taxon>Bacteria</taxon>
        <taxon>Bacillati</taxon>
        <taxon>Actinomycetota</taxon>
        <taxon>Actinomycetes</taxon>
        <taxon>Geodermatophilales</taxon>
        <taxon>Geodermatophilaceae</taxon>
        <taxon>Blastococcus</taxon>
    </lineage>
</organism>
<evidence type="ECO:0000313" key="4">
    <source>
        <dbReference type="Proteomes" id="UP000007517"/>
    </source>
</evidence>
<dbReference type="KEGG" id="bsd:BLASA_0141"/>
<evidence type="ECO:0000256" key="1">
    <source>
        <dbReference type="ARBA" id="ARBA00009981"/>
    </source>
</evidence>
<name>H6RKB6_BLASD</name>
<dbReference type="HOGENOM" id="CLU_163140_2_2_11"/>
<keyword evidence="4" id="KW-1185">Reference proteome</keyword>
<reference evidence="3 4" key="1">
    <citation type="journal article" date="2012" name="J. Bacteriol.">
        <title>Genome Sequence of Blastococcus saxobsidens DD2, a Stone-Inhabiting Bacterium.</title>
        <authorList>
            <person name="Chouaia B."/>
            <person name="Crotti E."/>
            <person name="Brusetti L."/>
            <person name="Daffonchio D."/>
            <person name="Essoussi I."/>
            <person name="Nouioui I."/>
            <person name="Sbissi I."/>
            <person name="Ghodhbane-Gtari F."/>
            <person name="Gtari M."/>
            <person name="Vacherie B."/>
            <person name="Barbe V."/>
            <person name="Medigue C."/>
            <person name="Gury J."/>
            <person name="Pujic P."/>
            <person name="Normand P."/>
        </authorList>
    </citation>
    <scope>NUCLEOTIDE SEQUENCE [LARGE SCALE GENOMIC DNA]</scope>
    <source>
        <strain evidence="3 4">DD2</strain>
    </source>
</reference>
<comment type="similarity">
    <text evidence="1">Belongs to the phD/YefM antitoxin family.</text>
</comment>
<dbReference type="InterPro" id="IPR051416">
    <property type="entry name" value="phD-YefM_TA_antitoxins"/>
</dbReference>